<dbReference type="SUPFAM" id="SSF51658">
    <property type="entry name" value="Xylose isomerase-like"/>
    <property type="match status" value="1"/>
</dbReference>
<proteinExistence type="predicted"/>
<dbReference type="Proteomes" id="UP000318704">
    <property type="component" value="Chromosome"/>
</dbReference>
<dbReference type="GO" id="GO:0016853">
    <property type="term" value="F:isomerase activity"/>
    <property type="evidence" value="ECO:0007669"/>
    <property type="project" value="UniProtKB-KW"/>
</dbReference>
<name>A0A517VVN4_9PLAN</name>
<dbReference type="InterPro" id="IPR050312">
    <property type="entry name" value="IolE/XylAMocC-like"/>
</dbReference>
<dbReference type="InterPro" id="IPR013022">
    <property type="entry name" value="Xyl_isomerase-like_TIM-brl"/>
</dbReference>
<dbReference type="Pfam" id="PF01261">
    <property type="entry name" value="AP_endonuc_2"/>
    <property type="match status" value="1"/>
</dbReference>
<protein>
    <submittedName>
        <fullName evidence="2">D-tagatose 3-epimerase</fullName>
        <ecNumber evidence="2">5.3.1.-</ecNumber>
    </submittedName>
</protein>
<organism evidence="2 3">
    <name type="scientific">Gimesia aquarii</name>
    <dbReference type="NCBI Taxonomy" id="2527964"/>
    <lineage>
        <taxon>Bacteria</taxon>
        <taxon>Pseudomonadati</taxon>
        <taxon>Planctomycetota</taxon>
        <taxon>Planctomycetia</taxon>
        <taxon>Planctomycetales</taxon>
        <taxon>Planctomycetaceae</taxon>
        <taxon>Gimesia</taxon>
    </lineage>
</organism>
<gene>
    <name evidence="2" type="ORF">V144x_25360</name>
</gene>
<keyword evidence="2" id="KW-0413">Isomerase</keyword>
<evidence type="ECO:0000313" key="2">
    <source>
        <dbReference type="EMBL" id="QDT97065.1"/>
    </source>
</evidence>
<sequence length="282" mass="31899">MRSRRETNAMRLGMINSAWAQAGRDTVWGLEKTKALGFDCVDIFIDPLDADVRERKLVKDTCDRLDLPIVSVCCVAVGLIDFNPSVQRFHFQRVKAYLDLCYEYEAQNLLLVLGEYIWNREVIPPEEQWKQGVVQCRSLATYADSLGLKIALELEPFPLSLLNDVDSMVRFVDEVNHPALKANIDISHLVLANVKPEELRKLQGKAIHVHISDCDGKVHGDLPPGRGVVPFEPYLDEIKKLNIEGAISLELEYSPDPDKIEEWVQEAYESTNALLQKTGLRG</sequence>
<evidence type="ECO:0000259" key="1">
    <source>
        <dbReference type="Pfam" id="PF01261"/>
    </source>
</evidence>
<dbReference type="Gene3D" id="3.20.20.150">
    <property type="entry name" value="Divalent-metal-dependent TIM barrel enzymes"/>
    <property type="match status" value="1"/>
</dbReference>
<accession>A0A517VVN4</accession>
<dbReference type="EC" id="5.3.1.-" evidence="2"/>
<dbReference type="PANTHER" id="PTHR12110">
    <property type="entry name" value="HYDROXYPYRUVATE ISOMERASE"/>
    <property type="match status" value="1"/>
</dbReference>
<evidence type="ECO:0000313" key="3">
    <source>
        <dbReference type="Proteomes" id="UP000318704"/>
    </source>
</evidence>
<dbReference type="KEGG" id="gaw:V144x_25360"/>
<reference evidence="2 3" key="1">
    <citation type="submission" date="2019-03" db="EMBL/GenBank/DDBJ databases">
        <title>Deep-cultivation of Planctomycetes and their phenomic and genomic characterization uncovers novel biology.</title>
        <authorList>
            <person name="Wiegand S."/>
            <person name="Jogler M."/>
            <person name="Boedeker C."/>
            <person name="Pinto D."/>
            <person name="Vollmers J."/>
            <person name="Rivas-Marin E."/>
            <person name="Kohn T."/>
            <person name="Peeters S.H."/>
            <person name="Heuer A."/>
            <person name="Rast P."/>
            <person name="Oberbeckmann S."/>
            <person name="Bunk B."/>
            <person name="Jeske O."/>
            <person name="Meyerdierks A."/>
            <person name="Storesund J.E."/>
            <person name="Kallscheuer N."/>
            <person name="Luecker S."/>
            <person name="Lage O.M."/>
            <person name="Pohl T."/>
            <person name="Merkel B.J."/>
            <person name="Hornburger P."/>
            <person name="Mueller R.-W."/>
            <person name="Bruemmer F."/>
            <person name="Labrenz M."/>
            <person name="Spormann A.M."/>
            <person name="Op den Camp H."/>
            <person name="Overmann J."/>
            <person name="Amann R."/>
            <person name="Jetten M.S.M."/>
            <person name="Mascher T."/>
            <person name="Medema M.H."/>
            <person name="Devos D.P."/>
            <person name="Kaster A.-K."/>
            <person name="Ovreas L."/>
            <person name="Rohde M."/>
            <person name="Galperin M.Y."/>
            <person name="Jogler C."/>
        </authorList>
    </citation>
    <scope>NUCLEOTIDE SEQUENCE [LARGE SCALE GENOMIC DNA]</scope>
    <source>
        <strain evidence="2 3">V144</strain>
    </source>
</reference>
<dbReference type="EMBL" id="CP037920">
    <property type="protein sequence ID" value="QDT97065.1"/>
    <property type="molecule type" value="Genomic_DNA"/>
</dbReference>
<dbReference type="PANTHER" id="PTHR12110:SF21">
    <property type="entry name" value="XYLOSE ISOMERASE-LIKE TIM BARREL DOMAIN-CONTAINING PROTEIN"/>
    <property type="match status" value="1"/>
</dbReference>
<feature type="domain" description="Xylose isomerase-like TIM barrel" evidence="1">
    <location>
        <begin position="31"/>
        <end position="266"/>
    </location>
</feature>
<dbReference type="AlphaFoldDB" id="A0A517VVN4"/>
<dbReference type="InterPro" id="IPR036237">
    <property type="entry name" value="Xyl_isomerase-like_sf"/>
</dbReference>